<dbReference type="EMBL" id="QGGY01000017">
    <property type="protein sequence ID" value="PWJ72630.1"/>
    <property type="molecule type" value="Genomic_DNA"/>
</dbReference>
<feature type="transmembrane region" description="Helical" evidence="1">
    <location>
        <begin position="348"/>
        <end position="371"/>
    </location>
</feature>
<keyword evidence="1" id="KW-0812">Transmembrane</keyword>
<reference evidence="2 3" key="1">
    <citation type="submission" date="2018-05" db="EMBL/GenBank/DDBJ databases">
        <authorList>
            <person name="Goeker M."/>
            <person name="Huntemann M."/>
            <person name="Clum A."/>
            <person name="Pillay M."/>
            <person name="Palaniappan K."/>
            <person name="Varghese N."/>
            <person name="Mikhailova N."/>
            <person name="Stamatis D."/>
            <person name="Reddy T."/>
            <person name="Daum C."/>
            <person name="Shapiro N."/>
            <person name="Ivanova N."/>
            <person name="Kyrpides N."/>
            <person name="Woyke T."/>
        </authorList>
    </citation>
    <scope>NUCLEOTIDE SEQUENCE [LARGE SCALE GENOMIC DNA]</scope>
    <source>
        <strain evidence="2 3">DSM 26524</strain>
    </source>
</reference>
<feature type="transmembrane region" description="Helical" evidence="1">
    <location>
        <begin position="143"/>
        <end position="163"/>
    </location>
</feature>
<feature type="transmembrane region" description="Helical" evidence="1">
    <location>
        <begin position="169"/>
        <end position="188"/>
    </location>
</feature>
<proteinExistence type="predicted"/>
<feature type="transmembrane region" description="Helical" evidence="1">
    <location>
        <begin position="7"/>
        <end position="25"/>
    </location>
</feature>
<feature type="transmembrane region" description="Helical" evidence="1">
    <location>
        <begin position="119"/>
        <end position="136"/>
    </location>
</feature>
<dbReference type="Proteomes" id="UP000245412">
    <property type="component" value="Unassembled WGS sequence"/>
</dbReference>
<evidence type="ECO:0000313" key="2">
    <source>
        <dbReference type="EMBL" id="PWJ72630.1"/>
    </source>
</evidence>
<gene>
    <name evidence="2" type="ORF">C7383_117101</name>
</gene>
<dbReference type="AlphaFoldDB" id="A0AB73SZ34"/>
<evidence type="ECO:0000256" key="1">
    <source>
        <dbReference type="SAM" id="Phobius"/>
    </source>
</evidence>
<protein>
    <submittedName>
        <fullName evidence="2">Uncharacterized protein</fullName>
    </submittedName>
</protein>
<dbReference type="RefSeq" id="WP_109748377.1">
    <property type="nucleotide sequence ID" value="NZ_JANKBI010000017.1"/>
</dbReference>
<feature type="transmembrane region" description="Helical" evidence="1">
    <location>
        <begin position="272"/>
        <end position="294"/>
    </location>
</feature>
<evidence type="ECO:0000313" key="3">
    <source>
        <dbReference type="Proteomes" id="UP000245412"/>
    </source>
</evidence>
<feature type="transmembrane region" description="Helical" evidence="1">
    <location>
        <begin position="67"/>
        <end position="88"/>
    </location>
</feature>
<organism evidence="2 3">
    <name type="scientific">Murimonas intestini</name>
    <dbReference type="NCBI Taxonomy" id="1337051"/>
    <lineage>
        <taxon>Bacteria</taxon>
        <taxon>Bacillati</taxon>
        <taxon>Bacillota</taxon>
        <taxon>Clostridia</taxon>
        <taxon>Lachnospirales</taxon>
        <taxon>Lachnospiraceae</taxon>
        <taxon>Murimonas</taxon>
    </lineage>
</organism>
<keyword evidence="3" id="KW-1185">Reference proteome</keyword>
<keyword evidence="1" id="KW-0472">Membrane</keyword>
<keyword evidence="1" id="KW-1133">Transmembrane helix</keyword>
<feature type="transmembrane region" description="Helical" evidence="1">
    <location>
        <begin position="431"/>
        <end position="449"/>
    </location>
</feature>
<comment type="caution">
    <text evidence="2">The sequence shown here is derived from an EMBL/GenBank/DDBJ whole genome shotgun (WGS) entry which is preliminary data.</text>
</comment>
<name>A0AB73SZ34_9FIRM</name>
<sequence length="500" mass="57244">MIKVRFKSLAIIAYLYITIPIFIFFGTWLKLYIGIPMAAVFGFGLWKMLKKDYFGHMGVLEVPRKALIVSCILLLTWVWVSGNGGFFYQTWDQHWRNAVLRDLINYSWPVVYPETGGGLVYYLMHWIVPAIFGKLFGWTAANIVLFIWTTLGVLLTFFLLLYICKACKSWHVITISIVFITFSGLNQIGMALMDLIGKGTYGLTVLGSEGQAFSTDAWLNGINGIQYSSNNTLLAWVYNQTIVPWIALPLILENRKVRNFAFIGLCILPYAPLPFCGFLALFIILACMWMFPVIKKRQFKLLAGEVFSVPNLCSIFSVFIVFLLYFKNNVQGTTVGTYIQEDISVKQFLLLIIAFALFWLLKVGIYYLLLLKNYKKDFLFVSIGIVLMIIPFIKIGSSADFCMRASIPWTFLLMIYVLQYFIKEGKKSDKMLTRVCLIIVLTLGGYNIFTDTVWEVKQIYMHRQFPIVADEKGSFENDKGGGNFVTDNADEKAFYKYLGR</sequence>
<feature type="transmembrane region" description="Helical" evidence="1">
    <location>
        <begin position="378"/>
        <end position="397"/>
    </location>
</feature>
<feature type="transmembrane region" description="Helical" evidence="1">
    <location>
        <begin position="403"/>
        <end position="422"/>
    </location>
</feature>
<feature type="transmembrane region" description="Helical" evidence="1">
    <location>
        <begin position="306"/>
        <end position="326"/>
    </location>
</feature>
<accession>A0AB73SZ34</accession>